<keyword evidence="2" id="KW-1185">Reference proteome</keyword>
<dbReference type="RefSeq" id="WP_090338720.1">
    <property type="nucleotide sequence ID" value="NZ_FNXY01000007.1"/>
</dbReference>
<evidence type="ECO:0000313" key="2">
    <source>
        <dbReference type="Proteomes" id="UP000199532"/>
    </source>
</evidence>
<reference evidence="1 2" key="1">
    <citation type="submission" date="2016-10" db="EMBL/GenBank/DDBJ databases">
        <authorList>
            <person name="de Groot N.N."/>
        </authorList>
    </citation>
    <scope>NUCLEOTIDE SEQUENCE [LARGE SCALE GENOMIC DNA]</scope>
    <source>
        <strain evidence="1 2">DSM 19938</strain>
    </source>
</reference>
<gene>
    <name evidence="1" type="ORF">SAMN04487995_4686</name>
</gene>
<sequence length="87" mass="9807">MEAVLKIKSSEFTDELISKIKALLSVSKDSEVTISITDKASPGILRDESREEYFSRLDKSIDDFEKGNVVSFSGDSFEQFVKHISQE</sequence>
<protein>
    <submittedName>
        <fullName evidence="1">Uncharacterized protein</fullName>
    </submittedName>
</protein>
<organism evidence="1 2">
    <name type="scientific">Dyadobacter koreensis</name>
    <dbReference type="NCBI Taxonomy" id="408657"/>
    <lineage>
        <taxon>Bacteria</taxon>
        <taxon>Pseudomonadati</taxon>
        <taxon>Bacteroidota</taxon>
        <taxon>Cytophagia</taxon>
        <taxon>Cytophagales</taxon>
        <taxon>Spirosomataceae</taxon>
        <taxon>Dyadobacter</taxon>
    </lineage>
</organism>
<dbReference type="EMBL" id="FNXY01000007">
    <property type="protein sequence ID" value="SEJ43091.1"/>
    <property type="molecule type" value="Genomic_DNA"/>
</dbReference>
<name>A0A1H6YP81_9BACT</name>
<accession>A0A1H6YP81</accession>
<dbReference type="AlphaFoldDB" id="A0A1H6YP81"/>
<evidence type="ECO:0000313" key="1">
    <source>
        <dbReference type="EMBL" id="SEJ43091.1"/>
    </source>
</evidence>
<dbReference type="STRING" id="408657.SAMN04487995_4686"/>
<proteinExistence type="predicted"/>
<dbReference type="OrthoDB" id="962237at2"/>
<dbReference type="Proteomes" id="UP000199532">
    <property type="component" value="Unassembled WGS sequence"/>
</dbReference>